<dbReference type="Pfam" id="PF10604">
    <property type="entry name" value="Polyketide_cyc2"/>
    <property type="match status" value="1"/>
</dbReference>
<dbReference type="InterPro" id="IPR019587">
    <property type="entry name" value="Polyketide_cyclase/dehydratase"/>
</dbReference>
<keyword evidence="2" id="KW-1185">Reference proteome</keyword>
<name>A0A841BP53_9ACTN</name>
<dbReference type="Gene3D" id="3.30.530.20">
    <property type="match status" value="1"/>
</dbReference>
<sequence length="148" mass="16203">MADSSTQSIVIDATPEQVASVICDFAAYPEWVTALRSVEVLTEYEDGYAAEVTFALDAGPVSDEYTAIYEYAEDLTRIEWQLARPSKMQKVQNGAYDLVDNGNGTTTVTYTLEVELAISMLGMFKRKAEKAIMDAALGGLKKRVEGQA</sequence>
<accession>A0A841BP53</accession>
<organism evidence="1 2">
    <name type="scientific">Allocatelliglobosispora scoriae</name>
    <dbReference type="NCBI Taxonomy" id="643052"/>
    <lineage>
        <taxon>Bacteria</taxon>
        <taxon>Bacillati</taxon>
        <taxon>Actinomycetota</taxon>
        <taxon>Actinomycetes</taxon>
        <taxon>Micromonosporales</taxon>
        <taxon>Micromonosporaceae</taxon>
        <taxon>Allocatelliglobosispora</taxon>
    </lineage>
</organism>
<dbReference type="PANTHER" id="PTHR39683">
    <property type="entry name" value="CONSERVED PROTEIN TB16.3"/>
    <property type="match status" value="1"/>
</dbReference>
<dbReference type="Proteomes" id="UP000587527">
    <property type="component" value="Unassembled WGS sequence"/>
</dbReference>
<reference evidence="1 2" key="1">
    <citation type="submission" date="2020-08" db="EMBL/GenBank/DDBJ databases">
        <title>Sequencing the genomes of 1000 actinobacteria strains.</title>
        <authorList>
            <person name="Klenk H.-P."/>
        </authorList>
    </citation>
    <scope>NUCLEOTIDE SEQUENCE [LARGE SCALE GENOMIC DNA]</scope>
    <source>
        <strain evidence="1 2">DSM 45362</strain>
    </source>
</reference>
<comment type="caution">
    <text evidence="1">The sequence shown here is derived from an EMBL/GenBank/DDBJ whole genome shotgun (WGS) entry which is preliminary data.</text>
</comment>
<evidence type="ECO:0000313" key="2">
    <source>
        <dbReference type="Proteomes" id="UP000587527"/>
    </source>
</evidence>
<dbReference type="AlphaFoldDB" id="A0A841BP53"/>
<dbReference type="EMBL" id="JACHMN010000002">
    <property type="protein sequence ID" value="MBB5869445.1"/>
    <property type="molecule type" value="Genomic_DNA"/>
</dbReference>
<dbReference type="InterPro" id="IPR023393">
    <property type="entry name" value="START-like_dom_sf"/>
</dbReference>
<dbReference type="CDD" id="cd07819">
    <property type="entry name" value="SRPBCC_2"/>
    <property type="match status" value="1"/>
</dbReference>
<proteinExistence type="predicted"/>
<dbReference type="RefSeq" id="WP_184836084.1">
    <property type="nucleotide sequence ID" value="NZ_JACHMN010000002.1"/>
</dbReference>
<gene>
    <name evidence="1" type="ORF">F4553_002824</name>
</gene>
<dbReference type="SUPFAM" id="SSF55961">
    <property type="entry name" value="Bet v1-like"/>
    <property type="match status" value="1"/>
</dbReference>
<dbReference type="PANTHER" id="PTHR39683:SF4">
    <property type="entry name" value="COENZYME Q-BINDING PROTEIN COQ10 START DOMAIN-CONTAINING PROTEIN"/>
    <property type="match status" value="1"/>
</dbReference>
<evidence type="ECO:0000313" key="1">
    <source>
        <dbReference type="EMBL" id="MBB5869445.1"/>
    </source>
</evidence>
<protein>
    <submittedName>
        <fullName evidence="1">Carbon monoxide dehydrogenase subunit G</fullName>
    </submittedName>
</protein>